<evidence type="ECO:0000313" key="2">
    <source>
        <dbReference type="EMBL" id="GAB1315608.1"/>
    </source>
</evidence>
<organism evidence="2 3">
    <name type="scientific">Madurella fahalii</name>
    <dbReference type="NCBI Taxonomy" id="1157608"/>
    <lineage>
        <taxon>Eukaryota</taxon>
        <taxon>Fungi</taxon>
        <taxon>Dikarya</taxon>
        <taxon>Ascomycota</taxon>
        <taxon>Pezizomycotina</taxon>
        <taxon>Sordariomycetes</taxon>
        <taxon>Sordariomycetidae</taxon>
        <taxon>Sordariales</taxon>
        <taxon>Sordariales incertae sedis</taxon>
        <taxon>Madurella</taxon>
    </lineage>
</organism>
<dbReference type="EMBL" id="BAAFSV010000003">
    <property type="protein sequence ID" value="GAB1315608.1"/>
    <property type="molecule type" value="Genomic_DNA"/>
</dbReference>
<dbReference type="RefSeq" id="XP_070917339.1">
    <property type="nucleotide sequence ID" value="XM_071061238.1"/>
</dbReference>
<comment type="caution">
    <text evidence="2">The sequence shown here is derived from an EMBL/GenBank/DDBJ whole genome shotgun (WGS) entry which is preliminary data.</text>
</comment>
<protein>
    <recommendedName>
        <fullName evidence="4">BZIP domain-containing protein</fullName>
    </recommendedName>
</protein>
<sequence length="268" mass="29168">MGSESLYQARIHKFSSKPPGHDAARQRENQRRHRARVKGRIAELESALSNVQTELDDALIRIESLTAEVRRLQRALDSVPQTPASAPAPYSQERVTDLPITLQPETIIDTCTPRADEKAQRTPSRLGESHRAGGLRSSVDTCASCTEAAGLNTAGPDTPNTACASREPNNLHPNPTSIPEAQQKSAPNSVFDDPDDDCPLLPPPGAGESTMPCRDAYSIIKDRSTPEFDLSEATNWLKPGFRRAIVPGAGCRVQTHVLFAFVDHMTSI</sequence>
<evidence type="ECO:0000256" key="1">
    <source>
        <dbReference type="SAM" id="MobiDB-lite"/>
    </source>
</evidence>
<accession>A0ABQ0GCY7</accession>
<feature type="region of interest" description="Disordered" evidence="1">
    <location>
        <begin position="113"/>
        <end position="136"/>
    </location>
</feature>
<dbReference type="CDD" id="cd14688">
    <property type="entry name" value="bZIP_YAP"/>
    <property type="match status" value="1"/>
</dbReference>
<reference evidence="2 3" key="1">
    <citation type="submission" date="2024-09" db="EMBL/GenBank/DDBJ databases">
        <title>Itraconazole resistance in Madurella fahalii resulting from another homologue of gene encoding cytochrome P450 14-alpha sterol demethylase (CYP51).</title>
        <authorList>
            <person name="Yoshioka I."/>
            <person name="Fahal A.H."/>
            <person name="Kaneko S."/>
            <person name="Yaguchi T."/>
        </authorList>
    </citation>
    <scope>NUCLEOTIDE SEQUENCE [LARGE SCALE GENOMIC DNA]</scope>
    <source>
        <strain evidence="2 3">IFM 68171</strain>
    </source>
</reference>
<evidence type="ECO:0008006" key="4">
    <source>
        <dbReference type="Google" id="ProtNLM"/>
    </source>
</evidence>
<dbReference type="Proteomes" id="UP001628179">
    <property type="component" value="Unassembled WGS sequence"/>
</dbReference>
<name>A0ABQ0GCY7_9PEZI</name>
<feature type="compositionally biased region" description="Polar residues" evidence="1">
    <location>
        <begin position="158"/>
        <end position="188"/>
    </location>
</feature>
<feature type="compositionally biased region" description="Basic and acidic residues" evidence="1">
    <location>
        <begin position="19"/>
        <end position="29"/>
    </location>
</feature>
<feature type="region of interest" description="Disordered" evidence="1">
    <location>
        <begin position="1"/>
        <end position="35"/>
    </location>
</feature>
<dbReference type="Gene3D" id="1.20.5.170">
    <property type="match status" value="1"/>
</dbReference>
<gene>
    <name evidence="2" type="ORF">MFIFM68171_05818</name>
</gene>
<keyword evidence="3" id="KW-1185">Reference proteome</keyword>
<dbReference type="GeneID" id="98176561"/>
<proteinExistence type="predicted"/>
<feature type="region of interest" description="Disordered" evidence="1">
    <location>
        <begin position="149"/>
        <end position="212"/>
    </location>
</feature>
<evidence type="ECO:0000313" key="3">
    <source>
        <dbReference type="Proteomes" id="UP001628179"/>
    </source>
</evidence>